<accession>A0ABR9WFD1</accession>
<sequence>MSQKLPFRFGSEVYTWFMSNNGQTHQGRLGHMIEVIAKAGFTGIQPIFTWMGDLIDPSLLEAKLKEQGIELAALALALDWNEAEETEREREVADHAISVLQKFPGAVLNTVQIPTGRHNLAERQKSLVNIVNRVSARAAEKGVPCSYHPNSPHSSIIRTAEDYKIVLESLDSSVTGWTPDVGHIINGGMDPLEKMKEYQSLINHVHFKDWDGNPEFALMGKGKVDLLSVTQWLKDINYKGWIICEDEGSEALEDPDFVTLHDGKWIQEDLIPSLIKS</sequence>
<name>A0ABR9WFD1_9BACT</name>
<dbReference type="GO" id="GO:0016853">
    <property type="term" value="F:isomerase activity"/>
    <property type="evidence" value="ECO:0007669"/>
    <property type="project" value="UniProtKB-KW"/>
</dbReference>
<reference evidence="3" key="1">
    <citation type="submission" date="2023-07" db="EMBL/GenBank/DDBJ databases">
        <title>Dyadobacter sp. nov 'subterranea' isolated from contaminted grondwater.</title>
        <authorList>
            <person name="Szabo I."/>
            <person name="Al-Omari J."/>
            <person name="Szerdahelyi S.G."/>
            <person name="Rado J."/>
        </authorList>
    </citation>
    <scope>NUCLEOTIDE SEQUENCE [LARGE SCALE GENOMIC DNA]</scope>
    <source>
        <strain evidence="3">UP-52</strain>
    </source>
</reference>
<dbReference type="PANTHER" id="PTHR12110:SF41">
    <property type="entry name" value="INOSOSE DEHYDRATASE"/>
    <property type="match status" value="1"/>
</dbReference>
<evidence type="ECO:0000259" key="1">
    <source>
        <dbReference type="Pfam" id="PF01261"/>
    </source>
</evidence>
<dbReference type="Gene3D" id="3.20.20.150">
    <property type="entry name" value="Divalent-metal-dependent TIM barrel enzymes"/>
    <property type="match status" value="1"/>
</dbReference>
<evidence type="ECO:0000313" key="3">
    <source>
        <dbReference type="Proteomes" id="UP000634134"/>
    </source>
</evidence>
<dbReference type="Proteomes" id="UP000634134">
    <property type="component" value="Unassembled WGS sequence"/>
</dbReference>
<keyword evidence="2" id="KW-0413">Isomerase</keyword>
<dbReference type="InterPro" id="IPR036237">
    <property type="entry name" value="Xyl_isomerase-like_sf"/>
</dbReference>
<gene>
    <name evidence="2" type="ORF">IEE83_20140</name>
</gene>
<dbReference type="PANTHER" id="PTHR12110">
    <property type="entry name" value="HYDROXYPYRUVATE ISOMERASE"/>
    <property type="match status" value="1"/>
</dbReference>
<organism evidence="2 3">
    <name type="scientific">Dyadobacter subterraneus</name>
    <dbReference type="NCBI Taxonomy" id="2773304"/>
    <lineage>
        <taxon>Bacteria</taxon>
        <taxon>Pseudomonadati</taxon>
        <taxon>Bacteroidota</taxon>
        <taxon>Cytophagia</taxon>
        <taxon>Cytophagales</taxon>
        <taxon>Spirosomataceae</taxon>
        <taxon>Dyadobacter</taxon>
    </lineage>
</organism>
<feature type="domain" description="Xylose isomerase-like TIM barrel" evidence="1">
    <location>
        <begin position="34"/>
        <end position="262"/>
    </location>
</feature>
<dbReference type="RefSeq" id="WP_194122278.1">
    <property type="nucleotide sequence ID" value="NZ_JACYGY010000001.1"/>
</dbReference>
<dbReference type="Pfam" id="PF01261">
    <property type="entry name" value="AP_endonuc_2"/>
    <property type="match status" value="1"/>
</dbReference>
<comment type="caution">
    <text evidence="2">The sequence shown here is derived from an EMBL/GenBank/DDBJ whole genome shotgun (WGS) entry which is preliminary data.</text>
</comment>
<evidence type="ECO:0000313" key="2">
    <source>
        <dbReference type="EMBL" id="MBE9464203.1"/>
    </source>
</evidence>
<protein>
    <submittedName>
        <fullName evidence="2">Sugar phosphate isomerase/epimerase</fullName>
    </submittedName>
</protein>
<dbReference type="InterPro" id="IPR013022">
    <property type="entry name" value="Xyl_isomerase-like_TIM-brl"/>
</dbReference>
<keyword evidence="3" id="KW-1185">Reference proteome</keyword>
<dbReference type="SUPFAM" id="SSF51658">
    <property type="entry name" value="Xylose isomerase-like"/>
    <property type="match status" value="1"/>
</dbReference>
<dbReference type="EMBL" id="JACYGY010000001">
    <property type="protein sequence ID" value="MBE9464203.1"/>
    <property type="molecule type" value="Genomic_DNA"/>
</dbReference>
<dbReference type="InterPro" id="IPR050312">
    <property type="entry name" value="IolE/XylAMocC-like"/>
</dbReference>
<proteinExistence type="predicted"/>